<evidence type="ECO:0000256" key="1">
    <source>
        <dbReference type="ARBA" id="ARBA00023015"/>
    </source>
</evidence>
<dbReference type="AlphaFoldDB" id="A0A9D1NI09"/>
<organism evidence="4 5">
    <name type="scientific">Candidatus Aphodoplasma excrementigallinarum</name>
    <dbReference type="NCBI Taxonomy" id="2840673"/>
    <lineage>
        <taxon>Bacteria</taxon>
        <taxon>Bacillati</taxon>
        <taxon>Bacillota</taxon>
        <taxon>Clostridia</taxon>
        <taxon>Eubacteriales</taxon>
        <taxon>Candidatus Aphodoplasma</taxon>
    </lineage>
</organism>
<evidence type="ECO:0000313" key="5">
    <source>
        <dbReference type="Proteomes" id="UP000886743"/>
    </source>
</evidence>
<dbReference type="InterPro" id="IPR001034">
    <property type="entry name" value="DeoR_HTH"/>
</dbReference>
<keyword evidence="1" id="KW-0805">Transcription regulation</keyword>
<accession>A0A9D1NI09</accession>
<dbReference type="SUPFAM" id="SSF54637">
    <property type="entry name" value="Thioesterase/thiol ester dehydrase-isomerase"/>
    <property type="match status" value="1"/>
</dbReference>
<proteinExistence type="predicted"/>
<dbReference type="InterPro" id="IPR029069">
    <property type="entry name" value="HotDog_dom_sf"/>
</dbReference>
<dbReference type="Gene3D" id="1.10.10.10">
    <property type="entry name" value="Winged helix-like DNA-binding domain superfamily/Winged helix DNA-binding domain"/>
    <property type="match status" value="1"/>
</dbReference>
<dbReference type="InterPro" id="IPR036388">
    <property type="entry name" value="WH-like_DNA-bd_sf"/>
</dbReference>
<feature type="domain" description="HTH deoR-type" evidence="3">
    <location>
        <begin position="10"/>
        <end position="58"/>
    </location>
</feature>
<dbReference type="NCBIfam" id="NF003359">
    <property type="entry name" value="PRK04424.1"/>
    <property type="match status" value="1"/>
</dbReference>
<name>A0A9D1NI09_9FIRM</name>
<dbReference type="Gene3D" id="3.10.129.10">
    <property type="entry name" value="Hotdog Thioesterase"/>
    <property type="match status" value="1"/>
</dbReference>
<keyword evidence="2" id="KW-0804">Transcription</keyword>
<dbReference type="EMBL" id="DVOF01000142">
    <property type="protein sequence ID" value="HIV02911.1"/>
    <property type="molecule type" value="Genomic_DNA"/>
</dbReference>
<dbReference type="InterPro" id="IPR036390">
    <property type="entry name" value="WH_DNA-bd_sf"/>
</dbReference>
<evidence type="ECO:0000313" key="4">
    <source>
        <dbReference type="EMBL" id="HIV02911.1"/>
    </source>
</evidence>
<evidence type="ECO:0000256" key="2">
    <source>
        <dbReference type="ARBA" id="ARBA00023163"/>
    </source>
</evidence>
<reference evidence="4" key="1">
    <citation type="submission" date="2020-10" db="EMBL/GenBank/DDBJ databases">
        <authorList>
            <person name="Gilroy R."/>
        </authorList>
    </citation>
    <scope>NUCLEOTIDE SEQUENCE</scope>
    <source>
        <strain evidence="4">4920</strain>
    </source>
</reference>
<protein>
    <submittedName>
        <fullName evidence="4">Transcription factor FapR</fullName>
    </submittedName>
</protein>
<comment type="caution">
    <text evidence="4">The sequence shown here is derived from an EMBL/GenBank/DDBJ whole genome shotgun (WGS) entry which is preliminary data.</text>
</comment>
<dbReference type="SUPFAM" id="SSF46785">
    <property type="entry name" value="Winged helix' DNA-binding domain"/>
    <property type="match status" value="1"/>
</dbReference>
<dbReference type="GO" id="GO:0003700">
    <property type="term" value="F:DNA-binding transcription factor activity"/>
    <property type="evidence" value="ECO:0007669"/>
    <property type="project" value="InterPro"/>
</dbReference>
<dbReference type="Proteomes" id="UP000886743">
    <property type="component" value="Unassembled WGS sequence"/>
</dbReference>
<evidence type="ECO:0000259" key="3">
    <source>
        <dbReference type="Pfam" id="PF08220"/>
    </source>
</evidence>
<dbReference type="CDD" id="cd03440">
    <property type="entry name" value="hot_dog"/>
    <property type="match status" value="1"/>
</dbReference>
<reference evidence="4" key="2">
    <citation type="journal article" date="2021" name="PeerJ">
        <title>Extensive microbial diversity within the chicken gut microbiome revealed by metagenomics and culture.</title>
        <authorList>
            <person name="Gilroy R."/>
            <person name="Ravi A."/>
            <person name="Getino M."/>
            <person name="Pursley I."/>
            <person name="Horton D.L."/>
            <person name="Alikhan N.F."/>
            <person name="Baker D."/>
            <person name="Gharbi K."/>
            <person name="Hall N."/>
            <person name="Watson M."/>
            <person name="Adriaenssens E.M."/>
            <person name="Foster-Nyarko E."/>
            <person name="Jarju S."/>
            <person name="Secka A."/>
            <person name="Antonio M."/>
            <person name="Oren A."/>
            <person name="Chaudhuri R.R."/>
            <person name="La Ragione R."/>
            <person name="Hildebrand F."/>
            <person name="Pallen M.J."/>
        </authorList>
    </citation>
    <scope>NUCLEOTIDE SEQUENCE</scope>
    <source>
        <strain evidence="4">4920</strain>
    </source>
</reference>
<dbReference type="Pfam" id="PF08220">
    <property type="entry name" value="HTH_DeoR"/>
    <property type="match status" value="1"/>
</dbReference>
<gene>
    <name evidence="4" type="primary">fapR</name>
    <name evidence="4" type="ORF">IAC74_04995</name>
</gene>
<sequence length="188" mass="21327">MAKRSIKKLRQQQLMEKLEENPFLTDEELAALFSVSVPTIRFDRAELGVKEYRERIKNVARSAIAHSAGRESEPVNHPMGELLDLNLFKDGLSVFVPDETMTFDDSGVVRGCFIYSFAEMLATKVIDANVALVDVANIKYKQPVMAGSKLVAKSEVVRRRNNEYIVWVKIKVNMAEVFRSKFILSVID</sequence>